<dbReference type="PANTHER" id="PTHR11783">
    <property type="entry name" value="SULFOTRANSFERASE SULT"/>
    <property type="match status" value="1"/>
</dbReference>
<dbReference type="OrthoDB" id="205623at2759"/>
<gene>
    <name evidence="4" type="ORF">KP79_PYT24454</name>
</gene>
<keyword evidence="2 4" id="KW-0808">Transferase</keyword>
<comment type="similarity">
    <text evidence="1">Belongs to the sulfotransferase 1 family.</text>
</comment>
<sequence>MPTDFLAAVLGHRTYLASVELILVIESVSIEMAELVDVRDDEGNFGKYKKYDGRYYVKHFVGNVKDHLAAIDSMDVRDDDTFILSYPKSGTHWAFTLASMLRTGETVYKGSPTFLDFTDKDTLDNLPSPRVFASHMTFDFMPKQVKEGKGKVIAIFRNPKDVLTSLHTFMKKLDVLKEDYKMTWKGLLNFHMEGTIFYGSWFEYIQSWDKVKIEHTGNNIMYLMYEDMVQDLGSHVHKLALFLGDTYGSDFVDKVTARCTFSNMAEEATRTFTPSEQWKTVTTTKTLPIYRKGVIGDWKNYFTVAQNEHFDKVYNDKIKSSTFKFRFV</sequence>
<evidence type="ECO:0000256" key="2">
    <source>
        <dbReference type="ARBA" id="ARBA00022679"/>
    </source>
</evidence>
<reference evidence="4 5" key="1">
    <citation type="journal article" date="2017" name="Nat. Ecol. Evol.">
        <title>Scallop genome provides insights into evolution of bilaterian karyotype and development.</title>
        <authorList>
            <person name="Wang S."/>
            <person name="Zhang J."/>
            <person name="Jiao W."/>
            <person name="Li J."/>
            <person name="Xun X."/>
            <person name="Sun Y."/>
            <person name="Guo X."/>
            <person name="Huan P."/>
            <person name="Dong B."/>
            <person name="Zhang L."/>
            <person name="Hu X."/>
            <person name="Sun X."/>
            <person name="Wang J."/>
            <person name="Zhao C."/>
            <person name="Wang Y."/>
            <person name="Wang D."/>
            <person name="Huang X."/>
            <person name="Wang R."/>
            <person name="Lv J."/>
            <person name="Li Y."/>
            <person name="Zhang Z."/>
            <person name="Liu B."/>
            <person name="Lu W."/>
            <person name="Hui Y."/>
            <person name="Liang J."/>
            <person name="Zhou Z."/>
            <person name="Hou R."/>
            <person name="Li X."/>
            <person name="Liu Y."/>
            <person name="Li H."/>
            <person name="Ning X."/>
            <person name="Lin Y."/>
            <person name="Zhao L."/>
            <person name="Xing Q."/>
            <person name="Dou J."/>
            <person name="Li Y."/>
            <person name="Mao J."/>
            <person name="Guo H."/>
            <person name="Dou H."/>
            <person name="Li T."/>
            <person name="Mu C."/>
            <person name="Jiang W."/>
            <person name="Fu Q."/>
            <person name="Fu X."/>
            <person name="Miao Y."/>
            <person name="Liu J."/>
            <person name="Yu Q."/>
            <person name="Li R."/>
            <person name="Liao H."/>
            <person name="Li X."/>
            <person name="Kong Y."/>
            <person name="Jiang Z."/>
            <person name="Chourrout D."/>
            <person name="Li R."/>
            <person name="Bao Z."/>
        </authorList>
    </citation>
    <scope>NUCLEOTIDE SEQUENCE [LARGE SCALE GENOMIC DNA]</scope>
    <source>
        <strain evidence="4 5">PY_sf001</strain>
    </source>
</reference>
<protein>
    <submittedName>
        <fullName evidence="4">Amine sulfotransferase</fullName>
    </submittedName>
</protein>
<dbReference type="EMBL" id="NEDP02076684">
    <property type="protein sequence ID" value="OWF36032.1"/>
    <property type="molecule type" value="Genomic_DNA"/>
</dbReference>
<dbReference type="SUPFAM" id="SSF52540">
    <property type="entry name" value="P-loop containing nucleoside triphosphate hydrolases"/>
    <property type="match status" value="1"/>
</dbReference>
<evidence type="ECO:0000256" key="1">
    <source>
        <dbReference type="ARBA" id="ARBA00005771"/>
    </source>
</evidence>
<name>A0A210PHS4_MIZYE</name>
<feature type="domain" description="Sulfotransferase" evidence="3">
    <location>
        <begin position="78"/>
        <end position="321"/>
    </location>
</feature>
<dbReference type="Gene3D" id="3.40.50.300">
    <property type="entry name" value="P-loop containing nucleotide triphosphate hydrolases"/>
    <property type="match status" value="1"/>
</dbReference>
<dbReference type="AlphaFoldDB" id="A0A210PHS4"/>
<proteinExistence type="inferred from homology"/>
<keyword evidence="5" id="KW-1185">Reference proteome</keyword>
<accession>A0A210PHS4</accession>
<dbReference type="Proteomes" id="UP000242188">
    <property type="component" value="Unassembled WGS sequence"/>
</dbReference>
<comment type="caution">
    <text evidence="4">The sequence shown here is derived from an EMBL/GenBank/DDBJ whole genome shotgun (WGS) entry which is preliminary data.</text>
</comment>
<organism evidence="4 5">
    <name type="scientific">Mizuhopecten yessoensis</name>
    <name type="common">Japanese scallop</name>
    <name type="synonym">Patinopecten yessoensis</name>
    <dbReference type="NCBI Taxonomy" id="6573"/>
    <lineage>
        <taxon>Eukaryota</taxon>
        <taxon>Metazoa</taxon>
        <taxon>Spiralia</taxon>
        <taxon>Lophotrochozoa</taxon>
        <taxon>Mollusca</taxon>
        <taxon>Bivalvia</taxon>
        <taxon>Autobranchia</taxon>
        <taxon>Pteriomorphia</taxon>
        <taxon>Pectinida</taxon>
        <taxon>Pectinoidea</taxon>
        <taxon>Pectinidae</taxon>
        <taxon>Mizuhopecten</taxon>
    </lineage>
</organism>
<evidence type="ECO:0000313" key="5">
    <source>
        <dbReference type="Proteomes" id="UP000242188"/>
    </source>
</evidence>
<dbReference type="InterPro" id="IPR000863">
    <property type="entry name" value="Sulfotransferase_dom"/>
</dbReference>
<evidence type="ECO:0000259" key="3">
    <source>
        <dbReference type="Pfam" id="PF00685"/>
    </source>
</evidence>
<dbReference type="Pfam" id="PF00685">
    <property type="entry name" value="Sulfotransfer_1"/>
    <property type="match status" value="1"/>
</dbReference>
<dbReference type="InterPro" id="IPR027417">
    <property type="entry name" value="P-loop_NTPase"/>
</dbReference>
<dbReference type="GO" id="GO:0008146">
    <property type="term" value="F:sulfotransferase activity"/>
    <property type="evidence" value="ECO:0007669"/>
    <property type="project" value="InterPro"/>
</dbReference>
<evidence type="ECO:0000313" key="4">
    <source>
        <dbReference type="EMBL" id="OWF36032.1"/>
    </source>
</evidence>